<name>A0A174JM91_BACT4</name>
<dbReference type="RefSeq" id="WP_055298657.1">
    <property type="nucleotide sequence ID" value="NZ_CAXTGU010000034.1"/>
</dbReference>
<dbReference type="Proteomes" id="UP000095576">
    <property type="component" value="Unassembled WGS sequence"/>
</dbReference>
<feature type="region of interest" description="Disordered" evidence="1">
    <location>
        <begin position="327"/>
        <end position="347"/>
    </location>
</feature>
<feature type="compositionally biased region" description="Polar residues" evidence="1">
    <location>
        <begin position="218"/>
        <end position="233"/>
    </location>
</feature>
<protein>
    <submittedName>
        <fullName evidence="2">VirE N-terminal domain</fullName>
    </submittedName>
</protein>
<feature type="compositionally biased region" description="Polar residues" evidence="1">
    <location>
        <begin position="327"/>
        <end position="336"/>
    </location>
</feature>
<dbReference type="InterPro" id="IPR025048">
    <property type="entry name" value="DUF3987"/>
</dbReference>
<dbReference type="EMBL" id="CZAP01000002">
    <property type="protein sequence ID" value="CUO99276.1"/>
    <property type="molecule type" value="Genomic_DNA"/>
</dbReference>
<reference evidence="2 3" key="1">
    <citation type="submission" date="2015-09" db="EMBL/GenBank/DDBJ databases">
        <authorList>
            <consortium name="Pathogen Informatics"/>
        </authorList>
    </citation>
    <scope>NUCLEOTIDE SEQUENCE [LARGE SCALE GENOMIC DNA]</scope>
    <source>
        <strain evidence="2 3">2789STDY5834899</strain>
    </source>
</reference>
<dbReference type="AlphaFoldDB" id="A0A174JM91"/>
<organism evidence="2 3">
    <name type="scientific">Bacteroides thetaiotaomicron</name>
    <dbReference type="NCBI Taxonomy" id="818"/>
    <lineage>
        <taxon>Bacteria</taxon>
        <taxon>Pseudomonadati</taxon>
        <taxon>Bacteroidota</taxon>
        <taxon>Bacteroidia</taxon>
        <taxon>Bacteroidales</taxon>
        <taxon>Bacteroidaceae</taxon>
        <taxon>Bacteroides</taxon>
    </lineage>
</organism>
<proteinExistence type="predicted"/>
<feature type="region of interest" description="Disordered" evidence="1">
    <location>
        <begin position="469"/>
        <end position="492"/>
    </location>
</feature>
<gene>
    <name evidence="2" type="ORF">ERS852511_00773</name>
</gene>
<dbReference type="Pfam" id="PF13148">
    <property type="entry name" value="DUF3987"/>
    <property type="match status" value="1"/>
</dbReference>
<dbReference type="InterPro" id="IPR014907">
    <property type="entry name" value="BT4734-like_N"/>
</dbReference>
<evidence type="ECO:0000313" key="3">
    <source>
        <dbReference type="Proteomes" id="UP000095576"/>
    </source>
</evidence>
<feature type="compositionally biased region" description="Polar residues" evidence="1">
    <location>
        <begin position="472"/>
        <end position="483"/>
    </location>
</feature>
<accession>A0A174JM91</accession>
<dbReference type="Pfam" id="PF08800">
    <property type="entry name" value="BT4734-like_N"/>
    <property type="match status" value="1"/>
</dbReference>
<sequence>MEKQSLPQTENLQFQFSFFRNTWSKESTIITLHNLYLQTIGTLWKAQTECYRKLQDRPDRSNEAKMVKDAMPVVIIEGICRPHCSHAAANLEKMSRLAMYDLDHLNERTSAVKALFRALPYVAYTQTSISDRGLKVVVFLDARTPEEYPLAYAICQQTLERIAGHPCDEQCARITQPCSCVWDADAYYNPTPEPYPWREELDTDPSLTNLIKDKRNLPGSNGTPYATSNGSSSPFPPATEACGYIETFARNFTHYHPWQKGNRHESMLAMGRSARRKGFSKEDLEKLTSVMSVEIVRNGYTLQELRKDLSAGYQYVDLSYAPQETHNSLPTLTTDTFRPVSVGNESGKEEELSIKNEELRGSTPCIPNQVYDHLPDFLKRAMKPARSKRERDILLLGLIANLSGCLPQVRISFDQRPYSPQLYTLIIAPPATGKGLLTLANMLPREIENYLKGENKRKKDAYDRELTEWERTNQQIKKGTKSTAASPAPMPEPPEYYHLCGAPSTSRNQIIRRLKINGDLGLIICATELDMISGAIKQDYGKHDDVFRAAYHHEPVATDYKVDGELICAEVPRLALCLSGTPSQLANFIRSLENGLYCRFGIYTCGARWKYRSAAPIKGQEDYITLYKGFGKEVLEMYFFFQQSPTEVTLSDRQWEEHTAYFDCLLNEVASEQADAPGSIVLRGALMVARIASIFTALRKYEGAMQMKEYICTDEDFHASMQIVQTILNHSLLVASSLPGEKMKPQPMQSYFRIRSVVESLPRIFTYKQIKEKALTEGISERSTCRYLKSLIELKYIEKQTDKYIRIKEFTDK</sequence>
<feature type="region of interest" description="Disordered" evidence="1">
    <location>
        <begin position="209"/>
        <end position="234"/>
    </location>
</feature>
<evidence type="ECO:0000313" key="2">
    <source>
        <dbReference type="EMBL" id="CUO99276.1"/>
    </source>
</evidence>
<evidence type="ECO:0000256" key="1">
    <source>
        <dbReference type="SAM" id="MobiDB-lite"/>
    </source>
</evidence>